<dbReference type="EMBL" id="MN990733">
    <property type="protein sequence ID" value="QIM09982.1"/>
    <property type="molecule type" value="Genomic_DNA"/>
</dbReference>
<sequence length="319" mass="36970">MKTIILSTVIFLTAITGANAMSYQQAREQALFLTDKMAYELNLNEQQYEAAYEINLDYLMDVNTVDDVYSVSWRQRNVDLQHVLLDWQYTAFCAATYFFRPLSWHSGNWHFAIYAHYPHRDFFYFSRPACYVSYRGAHSWRRNGGTSWYVHHVHTFRNPGRPHAGLRDNFHGHGFRRGAGRPVEAHRSIDNNRRPYGQQHHDAYRNNRPGTPVYNNRNQKDNNFQNRNDRGNYRRESSTRTTVNTRDTGSRGYNRNNQAAPSNNRNAYGRQNSGNSSFRNSNSRTFSSGNRSVSRGSNATTRSASPQSQGSPSSRISRR</sequence>
<organism evidence="3">
    <name type="scientific">uncultured Prevotella sp</name>
    <dbReference type="NCBI Taxonomy" id="159272"/>
    <lineage>
        <taxon>Bacteria</taxon>
        <taxon>Pseudomonadati</taxon>
        <taxon>Bacteroidota</taxon>
        <taxon>Bacteroidia</taxon>
        <taxon>Bacteroidales</taxon>
        <taxon>Prevotellaceae</taxon>
        <taxon>Prevotella</taxon>
        <taxon>environmental samples</taxon>
    </lineage>
</organism>
<feature type="compositionally biased region" description="Basic and acidic residues" evidence="1">
    <location>
        <begin position="183"/>
        <end position="205"/>
    </location>
</feature>
<evidence type="ECO:0000256" key="2">
    <source>
        <dbReference type="SAM" id="SignalP"/>
    </source>
</evidence>
<reference evidence="3" key="1">
    <citation type="journal article" date="2020" name="J. ISSAAS">
        <title>Lactobacilli and other gastrointestinal microbiota of Peromyscus leucopus, reservoir host for agents of Lyme disease and other zoonoses in North America.</title>
        <authorList>
            <person name="Milovic A."/>
            <person name="Bassam K."/>
            <person name="Shao H."/>
            <person name="Chatzistamou I."/>
            <person name="Tufts D.M."/>
            <person name="Diuk-Wasser M."/>
            <person name="Barbour A.G."/>
        </authorList>
    </citation>
    <scope>NUCLEOTIDE SEQUENCE</scope>
    <source>
        <strain evidence="3">LL70</strain>
    </source>
</reference>
<feature type="compositionally biased region" description="Low complexity" evidence="1">
    <location>
        <begin position="272"/>
        <end position="319"/>
    </location>
</feature>
<feature type="signal peptide" evidence="2">
    <location>
        <begin position="1"/>
        <end position="20"/>
    </location>
</feature>
<evidence type="ECO:0008006" key="4">
    <source>
        <dbReference type="Google" id="ProtNLM"/>
    </source>
</evidence>
<feature type="region of interest" description="Disordered" evidence="1">
    <location>
        <begin position="160"/>
        <end position="319"/>
    </location>
</feature>
<evidence type="ECO:0000313" key="3">
    <source>
        <dbReference type="EMBL" id="QIM09982.1"/>
    </source>
</evidence>
<feature type="chain" id="PRO_5026312679" description="DUF3300 domain-containing protein" evidence="2">
    <location>
        <begin position="21"/>
        <end position="319"/>
    </location>
</feature>
<keyword evidence="2" id="KW-0732">Signal</keyword>
<feature type="compositionally biased region" description="Polar residues" evidence="1">
    <location>
        <begin position="239"/>
        <end position="271"/>
    </location>
</feature>
<feature type="compositionally biased region" description="Low complexity" evidence="1">
    <location>
        <begin position="215"/>
        <end position="226"/>
    </location>
</feature>
<protein>
    <recommendedName>
        <fullName evidence="4">DUF3300 domain-containing protein</fullName>
    </recommendedName>
</protein>
<evidence type="ECO:0000256" key="1">
    <source>
        <dbReference type="SAM" id="MobiDB-lite"/>
    </source>
</evidence>
<feature type="compositionally biased region" description="Basic and acidic residues" evidence="1">
    <location>
        <begin position="227"/>
        <end position="238"/>
    </location>
</feature>
<gene>
    <name evidence="3" type="ORF">Prevot485_0810</name>
</gene>
<name>A0A6G8F1B2_9BACT</name>
<dbReference type="AlphaFoldDB" id="A0A6G8F1B2"/>
<accession>A0A6G8F1B2</accession>
<proteinExistence type="predicted"/>